<dbReference type="Proteomes" id="UP001208570">
    <property type="component" value="Unassembled WGS sequence"/>
</dbReference>
<sequence length="301" mass="33361">MRAAVFHGSGFMVSDEILRSDAEGTNAYAGYSSPQAIQYSGSEMAGLDYSDRGASYDSGLSNVYGKETLINQNAKEGYGYPAPQPYSYPVNNGYSQQQSPSYGYGQQQPGYGNNQQGSSYGYKKNHNYGYKPKIKKIYIPVVAKKKKKQKMKIISIQRGFYIAGGTQLFGKYKSLKSCEKACAATPNCFAGDYNPWFKKCYIHSNYTACSTLRAHKNLVHFKKVPCSFPEAPTGRVMLGLQIFQGLEQKGVKSLSDCLKYCASAGEGVPATSNDIQKQLCFGIDYDFGIKVPVHMYRHRTK</sequence>
<protein>
    <submittedName>
        <fullName evidence="2">Uncharacterized protein</fullName>
    </submittedName>
</protein>
<dbReference type="Gene3D" id="3.50.4.10">
    <property type="entry name" value="Hepatocyte Growth Factor"/>
    <property type="match status" value="1"/>
</dbReference>
<dbReference type="EMBL" id="JAODUP010000045">
    <property type="protein sequence ID" value="KAK2165813.1"/>
    <property type="molecule type" value="Genomic_DNA"/>
</dbReference>
<organism evidence="2 3">
    <name type="scientific">Paralvinella palmiformis</name>
    <dbReference type="NCBI Taxonomy" id="53620"/>
    <lineage>
        <taxon>Eukaryota</taxon>
        <taxon>Metazoa</taxon>
        <taxon>Spiralia</taxon>
        <taxon>Lophotrochozoa</taxon>
        <taxon>Annelida</taxon>
        <taxon>Polychaeta</taxon>
        <taxon>Sedentaria</taxon>
        <taxon>Canalipalpata</taxon>
        <taxon>Terebellida</taxon>
        <taxon>Terebelliformia</taxon>
        <taxon>Alvinellidae</taxon>
        <taxon>Paralvinella</taxon>
    </lineage>
</organism>
<proteinExistence type="predicted"/>
<dbReference type="AlphaFoldDB" id="A0AAD9K6D4"/>
<accession>A0AAD9K6D4</accession>
<comment type="caution">
    <text evidence="2">The sequence shown here is derived from an EMBL/GenBank/DDBJ whole genome shotgun (WGS) entry which is preliminary data.</text>
</comment>
<feature type="region of interest" description="Disordered" evidence="1">
    <location>
        <begin position="89"/>
        <end position="118"/>
    </location>
</feature>
<evidence type="ECO:0000256" key="1">
    <source>
        <dbReference type="SAM" id="MobiDB-lite"/>
    </source>
</evidence>
<reference evidence="2" key="1">
    <citation type="journal article" date="2023" name="Mol. Biol. Evol.">
        <title>Third-Generation Sequencing Reveals the Adaptive Role of the Epigenome in Three Deep-Sea Polychaetes.</title>
        <authorList>
            <person name="Perez M."/>
            <person name="Aroh O."/>
            <person name="Sun Y."/>
            <person name="Lan Y."/>
            <person name="Juniper S.K."/>
            <person name="Young C.R."/>
            <person name="Angers B."/>
            <person name="Qian P.Y."/>
        </authorList>
    </citation>
    <scope>NUCLEOTIDE SEQUENCE</scope>
    <source>
        <strain evidence="2">P08H-3</strain>
    </source>
</reference>
<evidence type="ECO:0000313" key="2">
    <source>
        <dbReference type="EMBL" id="KAK2165813.1"/>
    </source>
</evidence>
<name>A0AAD9K6D4_9ANNE</name>
<feature type="compositionally biased region" description="Low complexity" evidence="1">
    <location>
        <begin position="91"/>
        <end position="118"/>
    </location>
</feature>
<evidence type="ECO:0000313" key="3">
    <source>
        <dbReference type="Proteomes" id="UP001208570"/>
    </source>
</evidence>
<gene>
    <name evidence="2" type="ORF">LSH36_45g10026</name>
</gene>
<keyword evidence="3" id="KW-1185">Reference proteome</keyword>